<feature type="signal peptide" evidence="2">
    <location>
        <begin position="1"/>
        <end position="39"/>
    </location>
</feature>
<dbReference type="Gene3D" id="3.90.780.10">
    <property type="entry name" value="5'-Nucleotidase, C-terminal domain"/>
    <property type="match status" value="1"/>
</dbReference>
<evidence type="ECO:0000259" key="3">
    <source>
        <dbReference type="Pfam" id="PF00149"/>
    </source>
</evidence>
<dbReference type="GO" id="GO:0008768">
    <property type="term" value="F:UDP-sugar diphosphatase activity"/>
    <property type="evidence" value="ECO:0007669"/>
    <property type="project" value="TreeGrafter"/>
</dbReference>
<dbReference type="InterPro" id="IPR004843">
    <property type="entry name" value="Calcineurin-like_PHP"/>
</dbReference>
<dbReference type="PANTHER" id="PTHR11575:SF24">
    <property type="entry name" value="5'-NUCLEOTIDASE"/>
    <property type="match status" value="1"/>
</dbReference>
<comment type="caution">
    <text evidence="5">The sequence shown here is derived from an EMBL/GenBank/DDBJ whole genome shotgun (WGS) entry which is preliminary data.</text>
</comment>
<evidence type="ECO:0000313" key="5">
    <source>
        <dbReference type="EMBL" id="RJK94196.1"/>
    </source>
</evidence>
<organism evidence="5 6">
    <name type="scientific">Vallicoccus soli</name>
    <dbReference type="NCBI Taxonomy" id="2339232"/>
    <lineage>
        <taxon>Bacteria</taxon>
        <taxon>Bacillati</taxon>
        <taxon>Actinomycetota</taxon>
        <taxon>Actinomycetes</taxon>
        <taxon>Motilibacterales</taxon>
        <taxon>Vallicoccaceae</taxon>
        <taxon>Vallicoccus</taxon>
    </lineage>
</organism>
<evidence type="ECO:0000259" key="4">
    <source>
        <dbReference type="Pfam" id="PF02872"/>
    </source>
</evidence>
<feature type="chain" id="PRO_5017104650" evidence="2">
    <location>
        <begin position="40"/>
        <end position="588"/>
    </location>
</feature>
<dbReference type="InterPro" id="IPR008334">
    <property type="entry name" value="5'-Nucleotdase_C"/>
</dbReference>
<dbReference type="Pfam" id="PF00149">
    <property type="entry name" value="Metallophos"/>
    <property type="match status" value="1"/>
</dbReference>
<evidence type="ECO:0000256" key="2">
    <source>
        <dbReference type="RuleBase" id="RU362119"/>
    </source>
</evidence>
<sequence>MPSARQGRAARPARAVRRAAVLAAGAALLAPLAAAPASAAPSGAPAGAQGAGYDRYATVQILGINDFHGQLEPPTGSSSRLTVLGPDGQTPQTLEPVGGAEYLATHVKQLRRDRDQDYSVFVSAGDNIGGTPFLSAAAKDEPTVEFLNGLGLFASSTGNHEYDEGLAELRRIQDGGCHPTEGCFGGDGFAGADFTYLSANVVDEDTGRLVMPASAVKRFPKGVKVGFIGVPLKETPTIVSASAIAGLQFTDEVAAIAKASKELARRGVEAQVLLLHQGDSTGVALNTCSTLPGAAGTIARLAAAEVDAVFTGHSHQQYNCVVQGPDGRSRPVVQGAANGRIVSEIDLTIDRRANDVVRPLTEALNHPVTRDVRPDRATTRLIAKYAEAIAPIAGREVGTIGGDITRAADAEGETPLGDLIADAQLAATQDEGAQVALMNPGGVRADLVAAESADGEAPGVVTYREAFTVQPFGNVLVTQTMTGEELVAVLEQQEETGRLLQPSSTLTYALAADGTVSDVRIAGEPVDPAASYRVTVNNFLADGGDGFTTLTEGEDRVYGAVDLDAFTDYLAANPGVTAPATDRVRPAG</sequence>
<accession>A0A3A3ZG72</accession>
<protein>
    <submittedName>
        <fullName evidence="5">Bifunctional metallophosphatase/5'-nucleotidase</fullName>
    </submittedName>
</protein>
<proteinExistence type="inferred from homology"/>
<dbReference type="EMBL" id="QZEZ01000007">
    <property type="protein sequence ID" value="RJK94196.1"/>
    <property type="molecule type" value="Genomic_DNA"/>
</dbReference>
<dbReference type="Gene3D" id="3.60.21.10">
    <property type="match status" value="1"/>
</dbReference>
<evidence type="ECO:0000256" key="1">
    <source>
        <dbReference type="ARBA" id="ARBA00022729"/>
    </source>
</evidence>
<dbReference type="InterPro" id="IPR029052">
    <property type="entry name" value="Metallo-depent_PP-like"/>
</dbReference>
<feature type="domain" description="5'-Nucleotidase C-terminal" evidence="4">
    <location>
        <begin position="397"/>
        <end position="551"/>
    </location>
</feature>
<dbReference type="Pfam" id="PF02872">
    <property type="entry name" value="5_nucleotid_C"/>
    <property type="match status" value="1"/>
</dbReference>
<dbReference type="RefSeq" id="WP_119951205.1">
    <property type="nucleotide sequence ID" value="NZ_QZEZ01000007.1"/>
</dbReference>
<keyword evidence="2" id="KW-0547">Nucleotide-binding</keyword>
<dbReference type="PRINTS" id="PR01607">
    <property type="entry name" value="APYRASEFAMLY"/>
</dbReference>
<dbReference type="AlphaFoldDB" id="A0A3A3ZG72"/>
<evidence type="ECO:0000313" key="6">
    <source>
        <dbReference type="Proteomes" id="UP000265614"/>
    </source>
</evidence>
<keyword evidence="1 2" id="KW-0732">Signal</keyword>
<dbReference type="GO" id="GO:0030288">
    <property type="term" value="C:outer membrane-bounded periplasmic space"/>
    <property type="evidence" value="ECO:0007669"/>
    <property type="project" value="TreeGrafter"/>
</dbReference>
<dbReference type="SUPFAM" id="SSF56300">
    <property type="entry name" value="Metallo-dependent phosphatases"/>
    <property type="match status" value="1"/>
</dbReference>
<reference evidence="5 6" key="1">
    <citation type="submission" date="2018-09" db="EMBL/GenBank/DDBJ databases">
        <title>YIM 75000 draft genome.</title>
        <authorList>
            <person name="Tang S."/>
            <person name="Feng Y."/>
        </authorList>
    </citation>
    <scope>NUCLEOTIDE SEQUENCE [LARGE SCALE GENOMIC DNA]</scope>
    <source>
        <strain evidence="5 6">YIM 75000</strain>
    </source>
</reference>
<dbReference type="GO" id="GO:0008253">
    <property type="term" value="F:5'-nucleotidase activity"/>
    <property type="evidence" value="ECO:0007669"/>
    <property type="project" value="TreeGrafter"/>
</dbReference>
<gene>
    <name evidence="5" type="ORF">D5H78_14445</name>
</gene>
<dbReference type="InterPro" id="IPR036907">
    <property type="entry name" value="5'-Nucleotdase_C_sf"/>
</dbReference>
<dbReference type="InterPro" id="IPR006179">
    <property type="entry name" value="5_nucleotidase/apyrase"/>
</dbReference>
<comment type="similarity">
    <text evidence="2">Belongs to the 5'-nucleotidase family.</text>
</comment>
<feature type="domain" description="Calcineurin-like phosphoesterase" evidence="3">
    <location>
        <begin position="61"/>
        <end position="316"/>
    </location>
</feature>
<dbReference type="GO" id="GO:0009166">
    <property type="term" value="P:nucleotide catabolic process"/>
    <property type="evidence" value="ECO:0007669"/>
    <property type="project" value="InterPro"/>
</dbReference>
<dbReference type="OrthoDB" id="1016457at2"/>
<keyword evidence="2" id="KW-0378">Hydrolase</keyword>
<dbReference type="GO" id="GO:0000166">
    <property type="term" value="F:nucleotide binding"/>
    <property type="evidence" value="ECO:0007669"/>
    <property type="project" value="UniProtKB-KW"/>
</dbReference>
<dbReference type="Proteomes" id="UP000265614">
    <property type="component" value="Unassembled WGS sequence"/>
</dbReference>
<dbReference type="SUPFAM" id="SSF55816">
    <property type="entry name" value="5'-nucleotidase (syn. UDP-sugar hydrolase), C-terminal domain"/>
    <property type="match status" value="1"/>
</dbReference>
<keyword evidence="6" id="KW-1185">Reference proteome</keyword>
<dbReference type="PANTHER" id="PTHR11575">
    <property type="entry name" value="5'-NUCLEOTIDASE-RELATED"/>
    <property type="match status" value="1"/>
</dbReference>
<name>A0A3A3ZG72_9ACTN</name>